<proteinExistence type="predicted"/>
<organism evidence="3 4">
    <name type="scientific">Cardiobacterium valvarum</name>
    <dbReference type="NCBI Taxonomy" id="194702"/>
    <lineage>
        <taxon>Bacteria</taxon>
        <taxon>Pseudomonadati</taxon>
        <taxon>Pseudomonadota</taxon>
        <taxon>Gammaproteobacteria</taxon>
        <taxon>Cardiobacteriales</taxon>
        <taxon>Cardiobacteriaceae</taxon>
        <taxon>Cardiobacterium</taxon>
    </lineage>
</organism>
<gene>
    <name evidence="3" type="ORF">NCTC13294_00014</name>
</gene>
<keyword evidence="3" id="KW-0456">Lyase</keyword>
<dbReference type="InterPro" id="IPR011215">
    <property type="entry name" value="StiP_N"/>
</dbReference>
<dbReference type="AlphaFoldDB" id="A0A381DWC4"/>
<evidence type="ECO:0000313" key="4">
    <source>
        <dbReference type="Proteomes" id="UP000254572"/>
    </source>
</evidence>
<name>A0A381DWC4_9GAMM</name>
<reference evidence="3 4" key="1">
    <citation type="submission" date="2018-06" db="EMBL/GenBank/DDBJ databases">
        <authorList>
            <consortium name="Pathogen Informatics"/>
            <person name="Doyle S."/>
        </authorList>
    </citation>
    <scope>NUCLEOTIDE SEQUENCE [LARGE SCALE GENOMIC DNA]</scope>
    <source>
        <strain evidence="3 4">NCTC13294</strain>
    </source>
</reference>
<dbReference type="InterPro" id="IPR028157">
    <property type="entry name" value="PELOTA_dom"/>
</dbReference>
<dbReference type="Pfam" id="PF15608">
    <property type="entry name" value="PELOTA_1"/>
    <property type="match status" value="1"/>
</dbReference>
<dbReference type="Pfam" id="PF11202">
    <property type="entry name" value="StiP"/>
    <property type="match status" value="1"/>
</dbReference>
<evidence type="ECO:0000313" key="3">
    <source>
        <dbReference type="EMBL" id="SUX17270.1"/>
    </source>
</evidence>
<dbReference type="RefSeq" id="WP_218565512.1">
    <property type="nucleotide sequence ID" value="NZ_JBHLZC010000001.1"/>
</dbReference>
<protein>
    <submittedName>
        <fullName evidence="3">Citrate lyase beta subunit</fullName>
    </submittedName>
</protein>
<dbReference type="GO" id="GO:0016829">
    <property type="term" value="F:lyase activity"/>
    <property type="evidence" value="ECO:0007669"/>
    <property type="project" value="UniProtKB-KW"/>
</dbReference>
<accession>A0A381DWC4</accession>
<evidence type="ECO:0000259" key="2">
    <source>
        <dbReference type="Pfam" id="PF15608"/>
    </source>
</evidence>
<feature type="domain" description="PELOTA RNA-binding" evidence="2">
    <location>
        <begin position="278"/>
        <end position="355"/>
    </location>
</feature>
<feature type="domain" description="Cysteine protease StiP N-terminal" evidence="1">
    <location>
        <begin position="7"/>
        <end position="254"/>
    </location>
</feature>
<evidence type="ECO:0000259" key="1">
    <source>
        <dbReference type="Pfam" id="PF11202"/>
    </source>
</evidence>
<keyword evidence="4" id="KW-1185">Reference proteome</keyword>
<dbReference type="Proteomes" id="UP000254572">
    <property type="component" value="Unassembled WGS sequence"/>
</dbReference>
<sequence>MNMPFHGSYRAEQVTFLLKPIQLAPIADTAAKEALIQSGQKHYSEMLSPEYPPSARYLELFRVACAQNEARMAADCHQLAANIAARHHRPPALVSLARAGTPVGVILRAILSRHYGAPIAHYSISIIRDRGIDENALRHILAHHADTDLVFIDGWTGKGVIARELHRFIAAYNAQAGTNIDSGLYVLADLSGTAACAATADDYLIPSALLNATISGLISRSILNEQIAADDYHGCVYYRDLAPHDLSQTFADRISTLADGELPTVAPADTAQAAATAQHLLADIRARYGISNDNLIKPGIGEATRVLLRRHPERLILRDPAAPATAHLVQLAAEKQAIVEHRPDLPYHAVALIRSHRPINS</sequence>
<dbReference type="PIRSF" id="PIRSF020979">
    <property type="entry name" value="UCP020979"/>
    <property type="match status" value="1"/>
</dbReference>
<dbReference type="EMBL" id="UFUW01000001">
    <property type="protein sequence ID" value="SUX17270.1"/>
    <property type="molecule type" value="Genomic_DNA"/>
</dbReference>
<dbReference type="InterPro" id="IPR048336">
    <property type="entry name" value="StiP-like"/>
</dbReference>